<dbReference type="InterPro" id="IPR002076">
    <property type="entry name" value="ELO_fam"/>
</dbReference>
<evidence type="ECO:0000256" key="6">
    <source>
        <dbReference type="ARBA" id="ARBA00022832"/>
    </source>
</evidence>
<dbReference type="RefSeq" id="XP_005090244.1">
    <property type="nucleotide sequence ID" value="XM_005090187.3"/>
</dbReference>
<sequence length="240" mass="27698">MAILSSNVNSFLLKVAALPSLPIFIGYLTIIFLSGLWQKKTSPLSLKPLLIVYNFGCCLISAVTLLGFSFALYSNGSIYGKIPSPVLTQVFTLYWITKVIELGDTVFMVLRHRQRQISFLHVYHHASMLLLSDLSRLYYPWPSISTFLAINSFIHVVLYLYYGLTAVNPDNPPKWKKQMTQIQILQFIIGFIIAFYGHRYHHFCVYSMFYGVTMIVLFSNFYYHAYVKVRTIKENAKKKC</sequence>
<dbReference type="Proteomes" id="UP000694888">
    <property type="component" value="Unplaced"/>
</dbReference>
<keyword evidence="9 12" id="KW-0472">Membrane</keyword>
<keyword evidence="3 12" id="KW-0444">Lipid biosynthesis</keyword>
<feature type="transmembrane region" description="Helical" evidence="12">
    <location>
        <begin position="203"/>
        <end position="223"/>
    </location>
</feature>
<evidence type="ECO:0000256" key="10">
    <source>
        <dbReference type="ARBA" id="ARBA00023160"/>
    </source>
</evidence>
<keyword evidence="8 12" id="KW-0443">Lipid metabolism</keyword>
<evidence type="ECO:0000256" key="4">
    <source>
        <dbReference type="ARBA" id="ARBA00022679"/>
    </source>
</evidence>
<keyword evidence="10 12" id="KW-0275">Fatty acid biosynthesis</keyword>
<dbReference type="Pfam" id="PF01151">
    <property type="entry name" value="ELO"/>
    <property type="match status" value="1"/>
</dbReference>
<proteinExistence type="inferred from homology"/>
<protein>
    <recommendedName>
        <fullName evidence="12">Elongation of very long chain fatty acids protein</fullName>
        <ecNumber evidence="12">2.3.1.199</ecNumber>
    </recommendedName>
    <alternativeName>
        <fullName evidence="12">Very-long-chain 3-oxoacyl-CoA synthase</fullName>
    </alternativeName>
</protein>
<dbReference type="PANTHER" id="PTHR11157">
    <property type="entry name" value="FATTY ACID ACYL TRANSFERASE-RELATED"/>
    <property type="match status" value="1"/>
</dbReference>
<reference evidence="14" key="1">
    <citation type="submission" date="2025-08" db="UniProtKB">
        <authorList>
            <consortium name="RefSeq"/>
        </authorList>
    </citation>
    <scope>IDENTIFICATION</scope>
</reference>
<evidence type="ECO:0000256" key="5">
    <source>
        <dbReference type="ARBA" id="ARBA00022692"/>
    </source>
</evidence>
<keyword evidence="7 12" id="KW-1133">Transmembrane helix</keyword>
<feature type="transmembrane region" description="Helical" evidence="12">
    <location>
        <begin position="49"/>
        <end position="73"/>
    </location>
</feature>
<feature type="transmembrane region" description="Helical" evidence="12">
    <location>
        <begin position="12"/>
        <end position="37"/>
    </location>
</feature>
<accession>A0ABM0JC36</accession>
<evidence type="ECO:0000256" key="12">
    <source>
        <dbReference type="RuleBase" id="RU361115"/>
    </source>
</evidence>
<organism evidence="13 14">
    <name type="scientific">Aplysia californica</name>
    <name type="common">California sea hare</name>
    <dbReference type="NCBI Taxonomy" id="6500"/>
    <lineage>
        <taxon>Eukaryota</taxon>
        <taxon>Metazoa</taxon>
        <taxon>Spiralia</taxon>
        <taxon>Lophotrochozoa</taxon>
        <taxon>Mollusca</taxon>
        <taxon>Gastropoda</taxon>
        <taxon>Heterobranchia</taxon>
        <taxon>Euthyneura</taxon>
        <taxon>Tectipleura</taxon>
        <taxon>Aplysiida</taxon>
        <taxon>Aplysioidea</taxon>
        <taxon>Aplysiidae</taxon>
        <taxon>Aplysia</taxon>
    </lineage>
</organism>
<evidence type="ECO:0000256" key="9">
    <source>
        <dbReference type="ARBA" id="ARBA00023136"/>
    </source>
</evidence>
<dbReference type="PROSITE" id="PS01188">
    <property type="entry name" value="ELO"/>
    <property type="match status" value="1"/>
</dbReference>
<name>A0ABM0JC36_APLCA</name>
<evidence type="ECO:0000313" key="14">
    <source>
        <dbReference type="RefSeq" id="XP_005090244.1"/>
    </source>
</evidence>
<keyword evidence="6 12" id="KW-0276">Fatty acid metabolism</keyword>
<dbReference type="EC" id="2.3.1.199" evidence="12"/>
<comment type="subcellular location">
    <subcellularLocation>
        <location evidence="1">Membrane</location>
        <topology evidence="1">Multi-pass membrane protein</topology>
    </subcellularLocation>
</comment>
<evidence type="ECO:0000256" key="1">
    <source>
        <dbReference type="ARBA" id="ARBA00004141"/>
    </source>
</evidence>
<dbReference type="GeneID" id="101857617"/>
<feature type="transmembrane region" description="Helical" evidence="12">
    <location>
        <begin position="147"/>
        <end position="167"/>
    </location>
</feature>
<gene>
    <name evidence="14" type="primary">LOC101857617</name>
</gene>
<evidence type="ECO:0000256" key="7">
    <source>
        <dbReference type="ARBA" id="ARBA00022989"/>
    </source>
</evidence>
<evidence type="ECO:0000256" key="3">
    <source>
        <dbReference type="ARBA" id="ARBA00022516"/>
    </source>
</evidence>
<evidence type="ECO:0000313" key="13">
    <source>
        <dbReference type="Proteomes" id="UP000694888"/>
    </source>
</evidence>
<evidence type="ECO:0000256" key="8">
    <source>
        <dbReference type="ARBA" id="ARBA00023098"/>
    </source>
</evidence>
<keyword evidence="13" id="KW-1185">Reference proteome</keyword>
<keyword evidence="4 12" id="KW-0808">Transferase</keyword>
<dbReference type="InterPro" id="IPR030457">
    <property type="entry name" value="ELO_CS"/>
</dbReference>
<feature type="transmembrane region" description="Helical" evidence="12">
    <location>
        <begin position="179"/>
        <end position="197"/>
    </location>
</feature>
<evidence type="ECO:0000256" key="11">
    <source>
        <dbReference type="ARBA" id="ARBA00047375"/>
    </source>
</evidence>
<comment type="similarity">
    <text evidence="2 12">Belongs to the ELO family.</text>
</comment>
<keyword evidence="5 12" id="KW-0812">Transmembrane</keyword>
<comment type="catalytic activity">
    <reaction evidence="11 12">
        <text>a very-long-chain acyl-CoA + malonyl-CoA + H(+) = a very-long-chain 3-oxoacyl-CoA + CO2 + CoA</text>
        <dbReference type="Rhea" id="RHEA:32727"/>
        <dbReference type="ChEBI" id="CHEBI:15378"/>
        <dbReference type="ChEBI" id="CHEBI:16526"/>
        <dbReference type="ChEBI" id="CHEBI:57287"/>
        <dbReference type="ChEBI" id="CHEBI:57384"/>
        <dbReference type="ChEBI" id="CHEBI:90725"/>
        <dbReference type="ChEBI" id="CHEBI:90736"/>
        <dbReference type="EC" id="2.3.1.199"/>
    </reaction>
</comment>
<evidence type="ECO:0000256" key="2">
    <source>
        <dbReference type="ARBA" id="ARBA00007263"/>
    </source>
</evidence>
<dbReference type="PANTHER" id="PTHR11157:SF134">
    <property type="entry name" value="ELONGATION OF FATTY ACIDS PROTEIN 1-RELATED"/>
    <property type="match status" value="1"/>
</dbReference>